<feature type="region of interest" description="Disordered" evidence="4">
    <location>
        <begin position="37"/>
        <end position="72"/>
    </location>
</feature>
<dbReference type="GO" id="GO:0006355">
    <property type="term" value="P:regulation of DNA-templated transcription"/>
    <property type="evidence" value="ECO:0007669"/>
    <property type="project" value="InterPro"/>
</dbReference>
<evidence type="ECO:0000313" key="7">
    <source>
        <dbReference type="Proteomes" id="UP000494203"/>
    </source>
</evidence>
<reference evidence="6 7" key="1">
    <citation type="submission" date="2020-04" db="EMBL/GenBank/DDBJ databases">
        <authorList>
            <person name="De Canck E."/>
        </authorList>
    </citation>
    <scope>NUCLEOTIDE SEQUENCE [LARGE SCALE GENOMIC DNA]</scope>
    <source>
        <strain evidence="6 7">LMG 26788</strain>
    </source>
</reference>
<dbReference type="EMBL" id="CADIKZ010000018">
    <property type="protein sequence ID" value="CAB3912608.1"/>
    <property type="molecule type" value="Genomic_DNA"/>
</dbReference>
<evidence type="ECO:0000313" key="6">
    <source>
        <dbReference type="EMBL" id="CAB3912608.1"/>
    </source>
</evidence>
<sequence>MSSTSPAPPRRPRFERNFVKAMWEVYVARQIKLYTNATHENAPAEPAESGDAREDAEGRTAAPGHGSGAHEADAEPAFIPLSSRQHEILQYIIEGHQNKTIADLLGIELVTVKMHVGMLFKKLGVTNRTMAAVRGVELLSDAGSRHHGRRHRGAPARACAADYALPARVRAALLDRS</sequence>
<keyword evidence="2" id="KW-0238">DNA-binding</keyword>
<evidence type="ECO:0000259" key="5">
    <source>
        <dbReference type="PROSITE" id="PS50043"/>
    </source>
</evidence>
<dbReference type="SMART" id="SM00421">
    <property type="entry name" value="HTH_LUXR"/>
    <property type="match status" value="1"/>
</dbReference>
<name>A0A6S7EH77_9BURK</name>
<dbReference type="SUPFAM" id="SSF46894">
    <property type="entry name" value="C-terminal effector domain of the bipartite response regulators"/>
    <property type="match status" value="1"/>
</dbReference>
<dbReference type="AlphaFoldDB" id="A0A6S7EH77"/>
<keyword evidence="3" id="KW-0804">Transcription</keyword>
<keyword evidence="7" id="KW-1185">Reference proteome</keyword>
<dbReference type="InterPro" id="IPR000792">
    <property type="entry name" value="Tscrpt_reg_LuxR_C"/>
</dbReference>
<dbReference type="CDD" id="cd06170">
    <property type="entry name" value="LuxR_C_like"/>
    <property type="match status" value="1"/>
</dbReference>
<protein>
    <recommendedName>
        <fullName evidence="5">HTH luxR-type domain-containing protein</fullName>
    </recommendedName>
</protein>
<organism evidence="6 7">
    <name type="scientific">Achromobacter pulmonis</name>
    <dbReference type="NCBI Taxonomy" id="1389932"/>
    <lineage>
        <taxon>Bacteria</taxon>
        <taxon>Pseudomonadati</taxon>
        <taxon>Pseudomonadota</taxon>
        <taxon>Betaproteobacteria</taxon>
        <taxon>Burkholderiales</taxon>
        <taxon>Alcaligenaceae</taxon>
        <taxon>Achromobacter</taxon>
    </lineage>
</organism>
<proteinExistence type="predicted"/>
<gene>
    <name evidence="6" type="ORF">LMG26788_04876</name>
</gene>
<dbReference type="InterPro" id="IPR036388">
    <property type="entry name" value="WH-like_DNA-bd_sf"/>
</dbReference>
<keyword evidence="1" id="KW-0805">Transcription regulation</keyword>
<evidence type="ECO:0000256" key="3">
    <source>
        <dbReference type="ARBA" id="ARBA00023163"/>
    </source>
</evidence>
<dbReference type="PANTHER" id="PTHR44688:SF16">
    <property type="entry name" value="DNA-BINDING TRANSCRIPTIONAL ACTIVATOR DEVR_DOSR"/>
    <property type="match status" value="1"/>
</dbReference>
<evidence type="ECO:0000256" key="1">
    <source>
        <dbReference type="ARBA" id="ARBA00023015"/>
    </source>
</evidence>
<dbReference type="InterPro" id="IPR016032">
    <property type="entry name" value="Sig_transdc_resp-reg_C-effctor"/>
</dbReference>
<dbReference type="PROSITE" id="PS50043">
    <property type="entry name" value="HTH_LUXR_2"/>
    <property type="match status" value="1"/>
</dbReference>
<dbReference type="Pfam" id="PF00196">
    <property type="entry name" value="GerE"/>
    <property type="match status" value="1"/>
</dbReference>
<dbReference type="Gene3D" id="1.10.10.10">
    <property type="entry name" value="Winged helix-like DNA-binding domain superfamily/Winged helix DNA-binding domain"/>
    <property type="match status" value="1"/>
</dbReference>
<dbReference type="PANTHER" id="PTHR44688">
    <property type="entry name" value="DNA-BINDING TRANSCRIPTIONAL ACTIVATOR DEVR_DOSR"/>
    <property type="match status" value="1"/>
</dbReference>
<dbReference type="GO" id="GO:0003677">
    <property type="term" value="F:DNA binding"/>
    <property type="evidence" value="ECO:0007669"/>
    <property type="project" value="UniProtKB-KW"/>
</dbReference>
<dbReference type="Proteomes" id="UP000494203">
    <property type="component" value="Unassembled WGS sequence"/>
</dbReference>
<accession>A0A6S7EH77</accession>
<feature type="domain" description="HTH luxR-type" evidence="5">
    <location>
        <begin position="74"/>
        <end position="139"/>
    </location>
</feature>
<evidence type="ECO:0000256" key="2">
    <source>
        <dbReference type="ARBA" id="ARBA00023125"/>
    </source>
</evidence>
<evidence type="ECO:0000256" key="4">
    <source>
        <dbReference type="SAM" id="MobiDB-lite"/>
    </source>
</evidence>
<dbReference type="PRINTS" id="PR00038">
    <property type="entry name" value="HTHLUXR"/>
</dbReference>